<dbReference type="OrthoDB" id="2687058at2759"/>
<evidence type="ECO:0000256" key="4">
    <source>
        <dbReference type="ARBA" id="ARBA00022989"/>
    </source>
</evidence>
<dbReference type="InterPro" id="IPR038770">
    <property type="entry name" value="Na+/solute_symporter_sf"/>
</dbReference>
<reference evidence="9 10" key="1">
    <citation type="journal article" name="Sci. Rep.">
        <title>Genome-scale phylogenetic analyses confirm Olpidium as the closest living zoosporic fungus to the non-flagellated, terrestrial fungi.</title>
        <authorList>
            <person name="Chang Y."/>
            <person name="Rochon D."/>
            <person name="Sekimoto S."/>
            <person name="Wang Y."/>
            <person name="Chovatia M."/>
            <person name="Sandor L."/>
            <person name="Salamov A."/>
            <person name="Grigoriev I.V."/>
            <person name="Stajich J.E."/>
            <person name="Spatafora J.W."/>
        </authorList>
    </citation>
    <scope>NUCLEOTIDE SEQUENCE [LARGE SCALE GENOMIC DNA]</scope>
    <source>
        <strain evidence="9">S191</strain>
    </source>
</reference>
<dbReference type="GO" id="GO:0015297">
    <property type="term" value="F:antiporter activity"/>
    <property type="evidence" value="ECO:0007669"/>
    <property type="project" value="InterPro"/>
</dbReference>
<proteinExistence type="predicted"/>
<dbReference type="InterPro" id="IPR050794">
    <property type="entry name" value="CPA2_transporter"/>
</dbReference>
<evidence type="ECO:0000256" key="6">
    <source>
        <dbReference type="ARBA" id="ARBA00023136"/>
    </source>
</evidence>
<keyword evidence="10" id="KW-1185">Reference proteome</keyword>
<feature type="transmembrane region" description="Helical" evidence="7">
    <location>
        <begin position="86"/>
        <end position="108"/>
    </location>
</feature>
<gene>
    <name evidence="9" type="ORF">BJ554DRAFT_3899</name>
</gene>
<evidence type="ECO:0000256" key="5">
    <source>
        <dbReference type="ARBA" id="ARBA00023065"/>
    </source>
</evidence>
<evidence type="ECO:0000256" key="3">
    <source>
        <dbReference type="ARBA" id="ARBA00022692"/>
    </source>
</evidence>
<name>A0A8H7ZNX4_9FUNG</name>
<dbReference type="Pfam" id="PF00999">
    <property type="entry name" value="Na_H_Exchanger"/>
    <property type="match status" value="1"/>
</dbReference>
<dbReference type="GO" id="GO:0016020">
    <property type="term" value="C:membrane"/>
    <property type="evidence" value="ECO:0007669"/>
    <property type="project" value="UniProtKB-SubCell"/>
</dbReference>
<keyword evidence="5" id="KW-0406">Ion transport</keyword>
<keyword evidence="3 7" id="KW-0812">Transmembrane</keyword>
<feature type="domain" description="Cation/H+ exchanger transmembrane" evidence="8">
    <location>
        <begin position="2"/>
        <end position="101"/>
    </location>
</feature>
<dbReference type="PANTHER" id="PTHR32468:SF0">
    <property type="entry name" value="K(+)_H(+) ANTIPORTER 1"/>
    <property type="match status" value="1"/>
</dbReference>
<protein>
    <submittedName>
        <fullName evidence="9">Sodium/hydrogen exchanger family-domain-containing protein</fullName>
    </submittedName>
</protein>
<keyword evidence="6 7" id="KW-0472">Membrane</keyword>
<keyword evidence="2" id="KW-0813">Transport</keyword>
<dbReference type="InterPro" id="IPR006153">
    <property type="entry name" value="Cation/H_exchanger_TM"/>
</dbReference>
<feature type="non-terminal residue" evidence="9">
    <location>
        <position position="1"/>
    </location>
</feature>
<comment type="subcellular location">
    <subcellularLocation>
        <location evidence="1">Membrane</location>
        <topology evidence="1">Multi-pass membrane protein</topology>
    </subcellularLocation>
</comment>
<comment type="caution">
    <text evidence="9">The sequence shown here is derived from an EMBL/GenBank/DDBJ whole genome shotgun (WGS) entry which is preliminary data.</text>
</comment>
<evidence type="ECO:0000256" key="2">
    <source>
        <dbReference type="ARBA" id="ARBA00022448"/>
    </source>
</evidence>
<accession>A0A8H7ZNX4</accession>
<evidence type="ECO:0000313" key="9">
    <source>
        <dbReference type="EMBL" id="KAG5456377.1"/>
    </source>
</evidence>
<dbReference type="GO" id="GO:1902600">
    <property type="term" value="P:proton transmembrane transport"/>
    <property type="evidence" value="ECO:0007669"/>
    <property type="project" value="InterPro"/>
</dbReference>
<evidence type="ECO:0000256" key="1">
    <source>
        <dbReference type="ARBA" id="ARBA00004141"/>
    </source>
</evidence>
<evidence type="ECO:0000256" key="7">
    <source>
        <dbReference type="SAM" id="Phobius"/>
    </source>
</evidence>
<dbReference type="Gene3D" id="1.20.1530.20">
    <property type="match status" value="1"/>
</dbReference>
<dbReference type="AlphaFoldDB" id="A0A8H7ZNX4"/>
<dbReference type="Proteomes" id="UP000673691">
    <property type="component" value="Unassembled WGS sequence"/>
</dbReference>
<organism evidence="9 10">
    <name type="scientific">Olpidium bornovanus</name>
    <dbReference type="NCBI Taxonomy" id="278681"/>
    <lineage>
        <taxon>Eukaryota</taxon>
        <taxon>Fungi</taxon>
        <taxon>Fungi incertae sedis</taxon>
        <taxon>Olpidiomycota</taxon>
        <taxon>Olpidiomycotina</taxon>
        <taxon>Olpidiomycetes</taxon>
        <taxon>Olpidiales</taxon>
        <taxon>Olpidiaceae</taxon>
        <taxon>Olpidium</taxon>
    </lineage>
</organism>
<dbReference type="EMBL" id="JAEFCI010011840">
    <property type="protein sequence ID" value="KAG5456377.1"/>
    <property type="molecule type" value="Genomic_DNA"/>
</dbReference>
<evidence type="ECO:0000259" key="8">
    <source>
        <dbReference type="Pfam" id="PF00999"/>
    </source>
</evidence>
<sequence length="467" mass="49768">YFAYSGLNTNIGALTDATSWGLTFLLILVACGGKVIGCGLAARLTKYNTRESLAIGFLMNTKGLVELIVLNLGYQAGVINQKVFTMFVIMALVTTFMTVPMVAAIYPLHMYENTIEERRMAEADEDSLAEKGVQGKLDVLLCIPNMETIPSVMAITQLLNSAGGKFRFRALRLIPLSDRASSLLMATTTDTIHTFQADPIFKVFQTFTQLTRVGVKTTVSVLPPAEFPTNIVAVSSNTDANIVLFPYVAGSGDQWKDLVEYVNAHTVCTTVMLIDRGFGGGEDHVEGDNLRLAKATPAQKVCVVFQGGTDDQEVLRLAYYVAKSRTVQINVLRIHPASASASAACTSSAETTEESTQSARLLAPLAPFPNVTVTDLAIPAAEDQAEVIARAGRGFAEGDLVILGRGLYDTCGGGSSRNLRGWAESECRASVLVVSAGPRGLGGRDSRLMTGDLGNAAGSSTETVISD</sequence>
<keyword evidence="4 7" id="KW-1133">Transmembrane helix</keyword>
<evidence type="ECO:0000313" key="10">
    <source>
        <dbReference type="Proteomes" id="UP000673691"/>
    </source>
</evidence>
<feature type="transmembrane region" description="Helical" evidence="7">
    <location>
        <begin position="20"/>
        <end position="41"/>
    </location>
</feature>
<dbReference type="PANTHER" id="PTHR32468">
    <property type="entry name" value="CATION/H + ANTIPORTER"/>
    <property type="match status" value="1"/>
</dbReference>